<comment type="caution">
    <text evidence="2">The sequence shown here is derived from an EMBL/GenBank/DDBJ whole genome shotgun (WGS) entry which is preliminary data.</text>
</comment>
<reference evidence="2" key="2">
    <citation type="submission" date="2021-04" db="EMBL/GenBank/DDBJ databases">
        <authorList>
            <person name="Gilroy R."/>
        </authorList>
    </citation>
    <scope>NUCLEOTIDE SEQUENCE</scope>
    <source>
        <strain evidence="2">CHK179-7159</strain>
    </source>
</reference>
<dbReference type="GO" id="GO:0005975">
    <property type="term" value="P:carbohydrate metabolic process"/>
    <property type="evidence" value="ECO:0007669"/>
    <property type="project" value="InterPro"/>
</dbReference>
<dbReference type="EMBL" id="DWYY01000055">
    <property type="protein sequence ID" value="HJA92469.1"/>
    <property type="molecule type" value="Genomic_DNA"/>
</dbReference>
<dbReference type="Gene3D" id="1.50.10.10">
    <property type="match status" value="1"/>
</dbReference>
<dbReference type="InterPro" id="IPR012341">
    <property type="entry name" value="6hp_glycosidase-like_sf"/>
</dbReference>
<accession>A0A9D2I5Z3</accession>
<keyword evidence="1 2" id="KW-0378">Hydrolase</keyword>
<dbReference type="InterPro" id="IPR008928">
    <property type="entry name" value="6-hairpin_glycosidase_sf"/>
</dbReference>
<dbReference type="Pfam" id="PF07470">
    <property type="entry name" value="Glyco_hydro_88"/>
    <property type="match status" value="1"/>
</dbReference>
<evidence type="ECO:0000313" key="3">
    <source>
        <dbReference type="Proteomes" id="UP000886858"/>
    </source>
</evidence>
<evidence type="ECO:0000313" key="2">
    <source>
        <dbReference type="EMBL" id="HJA92469.1"/>
    </source>
</evidence>
<name>A0A9D2I5Z3_9FIRM</name>
<dbReference type="GO" id="GO:0016787">
    <property type="term" value="F:hydrolase activity"/>
    <property type="evidence" value="ECO:0007669"/>
    <property type="project" value="UniProtKB-KW"/>
</dbReference>
<dbReference type="PANTHER" id="PTHR33886">
    <property type="entry name" value="UNSATURATED RHAMNOGALACTURONAN HYDROLASE (EUROFUNG)"/>
    <property type="match status" value="1"/>
</dbReference>
<evidence type="ECO:0000256" key="1">
    <source>
        <dbReference type="ARBA" id="ARBA00022801"/>
    </source>
</evidence>
<proteinExistence type="predicted"/>
<gene>
    <name evidence="2" type="ORF">H9717_05040</name>
</gene>
<dbReference type="InterPro" id="IPR010905">
    <property type="entry name" value="Glyco_hydro_88"/>
</dbReference>
<dbReference type="SUPFAM" id="SSF48208">
    <property type="entry name" value="Six-hairpin glycosidases"/>
    <property type="match status" value="1"/>
</dbReference>
<organism evidence="2 3">
    <name type="scientific">Candidatus Eisenbergiella merdipullorum</name>
    <dbReference type="NCBI Taxonomy" id="2838553"/>
    <lineage>
        <taxon>Bacteria</taxon>
        <taxon>Bacillati</taxon>
        <taxon>Bacillota</taxon>
        <taxon>Clostridia</taxon>
        <taxon>Lachnospirales</taxon>
        <taxon>Lachnospiraceae</taxon>
        <taxon>Eisenbergiella</taxon>
    </lineage>
</organism>
<dbReference type="AlphaFoldDB" id="A0A9D2I5Z3"/>
<dbReference type="PANTHER" id="PTHR33886:SF8">
    <property type="entry name" value="UNSATURATED RHAMNOGALACTURONAN HYDROLASE (EUROFUNG)"/>
    <property type="match status" value="1"/>
</dbReference>
<reference evidence="2" key="1">
    <citation type="journal article" date="2021" name="PeerJ">
        <title>Extensive microbial diversity within the chicken gut microbiome revealed by metagenomics and culture.</title>
        <authorList>
            <person name="Gilroy R."/>
            <person name="Ravi A."/>
            <person name="Getino M."/>
            <person name="Pursley I."/>
            <person name="Horton D.L."/>
            <person name="Alikhan N.F."/>
            <person name="Baker D."/>
            <person name="Gharbi K."/>
            <person name="Hall N."/>
            <person name="Watson M."/>
            <person name="Adriaenssens E.M."/>
            <person name="Foster-Nyarko E."/>
            <person name="Jarju S."/>
            <person name="Secka A."/>
            <person name="Antonio M."/>
            <person name="Oren A."/>
            <person name="Chaudhuri R.R."/>
            <person name="La Ragione R."/>
            <person name="Hildebrand F."/>
            <person name="Pallen M.J."/>
        </authorList>
    </citation>
    <scope>NUCLEOTIDE SEQUENCE</scope>
    <source>
        <strain evidence="2">CHK179-7159</strain>
    </source>
</reference>
<dbReference type="Proteomes" id="UP000886858">
    <property type="component" value="Unassembled WGS sequence"/>
</dbReference>
<protein>
    <submittedName>
        <fullName evidence="2">Glycoside hydrolase family 88 protein</fullName>
    </submittedName>
</protein>
<dbReference type="InterPro" id="IPR052043">
    <property type="entry name" value="PolySaccharide_Degr_Enz"/>
</dbReference>
<sequence length="340" mass="39495">MEKTEKEICALMEKVNDYWIAQNPETGDCAWERAAYFLGNMAAYEILKKPAYLEYAVRWAEKNGWNFSRNPQDQTTNADDLSCGETYMDLMEKYGVKGSMDHIRKTMEWTVQDPKNDYWWWIDAIYMALHFYNRMGICLKEKKLFDKAYRLFLNTKMERGLYDREEKLWYRDAGYLPDKVRTADGKKVFWSRGNGWVFAGLARTLEVLSPEHASYGEYEQTFREMAQSLRGCQCEDGFWHTSLLSPEEYDMPETSGTVLNVLGMLMGIRLGILPEDYRESAGKGFDALLREAVEKDGRIGWVQTVAAAPGAVKKECTNDYAVGTFLLVCRELIYEMRAER</sequence>